<name>A0A193LE67_9GAMM</name>
<dbReference type="EMBL" id="CP016268">
    <property type="protein sequence ID" value="ANO50679.1"/>
    <property type="molecule type" value="Genomic_DNA"/>
</dbReference>
<dbReference type="OrthoDB" id="1238772at2"/>
<gene>
    <name evidence="1" type="ORF">BA177_05175</name>
</gene>
<dbReference type="Proteomes" id="UP000092695">
    <property type="component" value="Chromosome"/>
</dbReference>
<sequence length="271" mass="28868">MDEQLKTRLSANDQAELVRAKVLLEKVSLAARVSNYVGEPIDKLIRLLPAGSSELILDASEKAIRASLKVALMTLRKESRSASNVLHKIGAATSGAAGGVFGLPALAVELPVSTTIMLRSIADIARFQGEELEVIDSQLACLEVFALGGRNHNDDAAESGYYAVRGGLAKLVSDAASYLARSAATSESAPHLVRLVTQIAARFSIPVTTKAAAQVVPIIGGVGGAFINTLFITHFQDVATGHFVVRNLERKFSKQIINEEYERISISGKEA</sequence>
<dbReference type="Pfam" id="PF12787">
    <property type="entry name" value="EcsC"/>
    <property type="match status" value="1"/>
</dbReference>
<organism evidence="1 2">
    <name type="scientific">Woeseia oceani</name>
    <dbReference type="NCBI Taxonomy" id="1548547"/>
    <lineage>
        <taxon>Bacteria</taxon>
        <taxon>Pseudomonadati</taxon>
        <taxon>Pseudomonadota</taxon>
        <taxon>Gammaproteobacteria</taxon>
        <taxon>Woeseiales</taxon>
        <taxon>Woeseiaceae</taxon>
        <taxon>Woeseia</taxon>
    </lineage>
</organism>
<dbReference type="KEGG" id="woc:BA177_05175"/>
<evidence type="ECO:0000313" key="2">
    <source>
        <dbReference type="Proteomes" id="UP000092695"/>
    </source>
</evidence>
<dbReference type="RefSeq" id="WP_068613755.1">
    <property type="nucleotide sequence ID" value="NZ_CP016268.1"/>
</dbReference>
<accession>A0A193LE67</accession>
<dbReference type="InterPro" id="IPR024787">
    <property type="entry name" value="EcsC"/>
</dbReference>
<dbReference type="AlphaFoldDB" id="A0A193LE67"/>
<dbReference type="STRING" id="1548547.BA177_05175"/>
<reference evidence="1 2" key="1">
    <citation type="submission" date="2016-06" db="EMBL/GenBank/DDBJ databases">
        <title>Complete genome sequence of a deep-branching marine Gamma Proteobacterium Woeseia oceani type strain XK5.</title>
        <authorList>
            <person name="Mu D."/>
            <person name="Du Z."/>
        </authorList>
    </citation>
    <scope>NUCLEOTIDE SEQUENCE [LARGE SCALE GENOMIC DNA]</scope>
    <source>
        <strain evidence="1 2">XK5</strain>
    </source>
</reference>
<protein>
    <submittedName>
        <fullName evidence="1">Peptidase</fullName>
    </submittedName>
</protein>
<dbReference type="PANTHER" id="PTHR41260">
    <property type="entry name" value="PROTEIN ECSC"/>
    <property type="match status" value="1"/>
</dbReference>
<keyword evidence="2" id="KW-1185">Reference proteome</keyword>
<proteinExistence type="predicted"/>
<evidence type="ECO:0000313" key="1">
    <source>
        <dbReference type="EMBL" id="ANO50679.1"/>
    </source>
</evidence>
<dbReference type="PANTHER" id="PTHR41260:SF1">
    <property type="entry name" value="PROTEIN ECSC"/>
    <property type="match status" value="1"/>
</dbReference>